<evidence type="ECO:0000259" key="2">
    <source>
        <dbReference type="Pfam" id="PF14232"/>
    </source>
</evidence>
<feature type="domain" description="DUF4334" evidence="2">
    <location>
        <begin position="120"/>
        <end position="177"/>
    </location>
</feature>
<proteinExistence type="predicted"/>
<dbReference type="Pfam" id="PF14232">
    <property type="entry name" value="DUF4334"/>
    <property type="match status" value="1"/>
</dbReference>
<dbReference type="AlphaFoldDB" id="A0A9Q9BTA7"/>
<name>A0A9Q9BTA7_9STAP</name>
<evidence type="ECO:0000313" key="4">
    <source>
        <dbReference type="Proteomes" id="UP001057381"/>
    </source>
</evidence>
<evidence type="ECO:0000313" key="3">
    <source>
        <dbReference type="EMBL" id="UTH13929.1"/>
    </source>
</evidence>
<sequence>MMELNELMNRKWPQQEIKAYFDSLEPISTHMIYGLWRGEEVNTPHPMTSLLKKANWYGKYFEDDNNVTPIVMQDKSGELFAANPGLLSLKAPLKLVKLLPKSFFDVGVTLIKPLFKTKSSKARLRMMDYNGTPTAAMIYDQKPLIDYLKKIDDNTLLGMVDETTISKHQTHYFILIRDDSNWRPF</sequence>
<reference evidence="3" key="1">
    <citation type="submission" date="2021-04" db="EMBL/GenBank/DDBJ databases">
        <title>Complete Genome Sequences of Macrococcus spp. from dog and cattle.</title>
        <authorList>
            <person name="Schwendener S."/>
            <person name="Perreten V."/>
        </authorList>
    </citation>
    <scope>NUCLEOTIDE SEQUENCE</scope>
    <source>
        <strain evidence="3">Epi0143-OL</strain>
    </source>
</reference>
<gene>
    <name evidence="3" type="ORF">KFV11_00720</name>
</gene>
<feature type="domain" description="GXWXG" evidence="1">
    <location>
        <begin position="20"/>
        <end position="77"/>
    </location>
</feature>
<dbReference type="Gene3D" id="2.40.128.580">
    <property type="entry name" value="GXWXG domain"/>
    <property type="match status" value="1"/>
</dbReference>
<evidence type="ECO:0000259" key="1">
    <source>
        <dbReference type="Pfam" id="PF14231"/>
    </source>
</evidence>
<dbReference type="Pfam" id="PF14231">
    <property type="entry name" value="GXWXG"/>
    <property type="match status" value="1"/>
</dbReference>
<dbReference type="KEGG" id="mequ:KFV11_00720"/>
<dbReference type="InterPro" id="IPR025951">
    <property type="entry name" value="GXWXG_dom"/>
</dbReference>
<organism evidence="3 4">
    <name type="scientific">Macrococcus equipercicus</name>
    <dbReference type="NCBI Taxonomy" id="69967"/>
    <lineage>
        <taxon>Bacteria</taxon>
        <taxon>Bacillati</taxon>
        <taxon>Bacillota</taxon>
        <taxon>Bacilli</taxon>
        <taxon>Bacillales</taxon>
        <taxon>Staphylococcaceae</taxon>
        <taxon>Macrococcus</taxon>
    </lineage>
</organism>
<dbReference type="InterPro" id="IPR025568">
    <property type="entry name" value="DUF4334"/>
</dbReference>
<dbReference type="Proteomes" id="UP001057381">
    <property type="component" value="Chromosome"/>
</dbReference>
<accession>A0A9Q9BTA7</accession>
<dbReference type="RefSeq" id="WP_254250059.1">
    <property type="nucleotide sequence ID" value="NZ_CP073809.1"/>
</dbReference>
<dbReference type="EMBL" id="CP073809">
    <property type="protein sequence ID" value="UTH13929.1"/>
    <property type="molecule type" value="Genomic_DNA"/>
</dbReference>
<protein>
    <submittedName>
        <fullName evidence="3">DUF4334 domain-containing protein</fullName>
    </submittedName>
</protein>